<accession>A0A6A3D8B7</accession>
<organism evidence="2 3">
    <name type="scientific">Phytophthora fragariae</name>
    <dbReference type="NCBI Taxonomy" id="53985"/>
    <lineage>
        <taxon>Eukaryota</taxon>
        <taxon>Sar</taxon>
        <taxon>Stramenopiles</taxon>
        <taxon>Oomycota</taxon>
        <taxon>Peronosporomycetes</taxon>
        <taxon>Peronosporales</taxon>
        <taxon>Peronosporaceae</taxon>
        <taxon>Phytophthora</taxon>
    </lineage>
</organism>
<dbReference type="AlphaFoldDB" id="A0A6A3D8B7"/>
<dbReference type="EMBL" id="QXGF01006848">
    <property type="protein sequence ID" value="KAE8917662.1"/>
    <property type="molecule type" value="Genomic_DNA"/>
</dbReference>
<sequence length="151" mass="16369">MREPTIMASSRACPLVLHILMIGFKTLIVTMTKPWAARSPLAAIVVTAMEFVVMTTKFVVTAMGFVVTAMEFVVTAMECVVMIMMCTAIPLVMLSTDAESSVTMLGTSAMTNMKGLSAKVTASRVTTNTMKLSKMTKGTLMTPRQWMGGFH</sequence>
<feature type="transmembrane region" description="Helical" evidence="1">
    <location>
        <begin position="41"/>
        <end position="60"/>
    </location>
</feature>
<feature type="transmembrane region" description="Helical" evidence="1">
    <location>
        <begin position="12"/>
        <end position="29"/>
    </location>
</feature>
<feature type="transmembrane region" description="Helical" evidence="1">
    <location>
        <begin position="72"/>
        <end position="94"/>
    </location>
</feature>
<evidence type="ECO:0000313" key="2">
    <source>
        <dbReference type="EMBL" id="KAE8917662.1"/>
    </source>
</evidence>
<comment type="caution">
    <text evidence="2">The sequence shown here is derived from an EMBL/GenBank/DDBJ whole genome shotgun (WGS) entry which is preliminary data.</text>
</comment>
<name>A0A6A3D8B7_9STRA</name>
<keyword evidence="1" id="KW-1133">Transmembrane helix</keyword>
<proteinExistence type="predicted"/>
<protein>
    <submittedName>
        <fullName evidence="2">Uncharacterized protein</fullName>
    </submittedName>
</protein>
<keyword evidence="1" id="KW-0472">Membrane</keyword>
<gene>
    <name evidence="2" type="ORF">PF009_g32018</name>
</gene>
<evidence type="ECO:0000256" key="1">
    <source>
        <dbReference type="SAM" id="Phobius"/>
    </source>
</evidence>
<reference evidence="2 3" key="1">
    <citation type="submission" date="2018-08" db="EMBL/GenBank/DDBJ databases">
        <title>Genomic investigation of the strawberry pathogen Phytophthora fragariae indicates pathogenicity is determined by transcriptional variation in three key races.</title>
        <authorList>
            <person name="Adams T.M."/>
            <person name="Armitage A.D."/>
            <person name="Sobczyk M.K."/>
            <person name="Bates H.J."/>
            <person name="Dunwell J.M."/>
            <person name="Nellist C.F."/>
            <person name="Harrison R.J."/>
        </authorList>
    </citation>
    <scope>NUCLEOTIDE SEQUENCE [LARGE SCALE GENOMIC DNA]</scope>
    <source>
        <strain evidence="2 3">NOV-9</strain>
    </source>
</reference>
<keyword evidence="1" id="KW-0812">Transmembrane</keyword>
<evidence type="ECO:0000313" key="3">
    <source>
        <dbReference type="Proteomes" id="UP000429523"/>
    </source>
</evidence>
<dbReference type="Proteomes" id="UP000429523">
    <property type="component" value="Unassembled WGS sequence"/>
</dbReference>